<evidence type="ECO:0000313" key="2">
    <source>
        <dbReference type="Proteomes" id="UP001597548"/>
    </source>
</evidence>
<accession>A0ABW5ZSW7</accession>
<dbReference type="EMBL" id="JBHUOS010000001">
    <property type="protein sequence ID" value="MFD2914777.1"/>
    <property type="molecule type" value="Genomic_DNA"/>
</dbReference>
<keyword evidence="2" id="KW-1185">Reference proteome</keyword>
<comment type="caution">
    <text evidence="1">The sequence shown here is derived from an EMBL/GenBank/DDBJ whole genome shotgun (WGS) entry which is preliminary data.</text>
</comment>
<dbReference type="Proteomes" id="UP001597548">
    <property type="component" value="Unassembled WGS sequence"/>
</dbReference>
<sequence length="1082" mass="126718">MSLTRQEITHITSNYIKWNNAFLNYFFNKNNKGKEVILYADEDLINKIGEENNLGNYQDFLKTVLVNKEVKVAIYDKVAASLGVRRNVSVNKVLKNSITEFSKVLKDLESRHHKVIYFNYIILYITIYVSNNSNSYYDHLNSVISNYLKEKRRITKLNYLDILFDGLEKWSLKNSLGVFRARRIGGLAYIGLLNYQVVLKPEEHQEFEEILYAHGIYINDNTIYPELVNKLLPYTSHSKLREKLKEGIKKPVYAEWFLNRALQFDHKAFSKSELGQSINIQRKGALVFNISPTYSLELLTDTLLNEIDVPIEFSVINSGRNIYGFHEVPIKTTGDLKFQEQRFITKNETLELKTIPIRSVTFFQKNGDSYIQRLSPDENYDCIVVVQKNEKSWVNWSENSENIGDCRQIESGILPSIFGNEFLFYDVKNIKKSYYGNAEEIFTTSTHNEGFKIKKLGGLKLNKNLYLDIGLPYFEVVLEDSQTIENPKVYRNGAEDKDIEVSKVNNKYYLHINGETTIDEASLVVVKFQIGNQEKTFDFSITGTSIELTFNDHLYKYDKWGDDTHDSTSFFQGKKIIGSEQIPLNTSKHQLSGLHFERQLDQHYLIYLLVGISVNRKERFLRYKDVVKAINATLVYLKSKGVLITEDKYSRFQLINNLTALGYLNYRENEKEEKEFQLMPFGIRKIEKSFHRNSQVYQFTGVYSRLLLDSLKVFCEEHQVEIKFKSVNTNSRNSLQSIMLPDIIYLDLKNKVDLLRLYIKEEFEQELLIEDTYHTGDSLLNFIGSLGDFEEEHLTHCVPLNNQELFSNPEEQFPRIVETQEDYRRYGSYYSKKFLEKEKGEYYKINHPYWTNLFIQNKKIAPIIFTKRTFGQNQYNYSKEVLIPSRIFLPEIVYYAFCNLNHGIPNTIKIFWKNALKDSTLSKHTFLHFDQYNISDKQNRRANIARILTGSDDLNNNPQINYLYGNHNKYKLKYVKCSIFSDFKTAILIEDNRDNIIGLYVYKVLYLNTSLTIISDSESATLIMNDCEPLKLSRVSRNNFSENEMLSKVLEGKFDQFDYKNSTRVFKAEVIEEENIEIRELS</sequence>
<reference evidence="2" key="1">
    <citation type="journal article" date="2019" name="Int. J. Syst. Evol. Microbiol.">
        <title>The Global Catalogue of Microorganisms (GCM) 10K type strain sequencing project: providing services to taxonomists for standard genome sequencing and annotation.</title>
        <authorList>
            <consortium name="The Broad Institute Genomics Platform"/>
            <consortium name="The Broad Institute Genome Sequencing Center for Infectious Disease"/>
            <person name="Wu L."/>
            <person name="Ma J."/>
        </authorList>
    </citation>
    <scope>NUCLEOTIDE SEQUENCE [LARGE SCALE GENOMIC DNA]</scope>
    <source>
        <strain evidence="2">KCTC 32514</strain>
    </source>
</reference>
<evidence type="ECO:0000313" key="1">
    <source>
        <dbReference type="EMBL" id="MFD2914777.1"/>
    </source>
</evidence>
<dbReference type="RefSeq" id="WP_194507549.1">
    <property type="nucleotide sequence ID" value="NZ_JADILU010000003.1"/>
</dbReference>
<protein>
    <submittedName>
        <fullName evidence="1">Uncharacterized protein</fullName>
    </submittedName>
</protein>
<proteinExistence type="predicted"/>
<gene>
    <name evidence="1" type="ORF">ACFS29_03940</name>
</gene>
<name>A0ABW5ZSW7_9FLAO</name>
<organism evidence="1 2">
    <name type="scientific">Psychroserpens luteus</name>
    <dbReference type="NCBI Taxonomy" id="1434066"/>
    <lineage>
        <taxon>Bacteria</taxon>
        <taxon>Pseudomonadati</taxon>
        <taxon>Bacteroidota</taxon>
        <taxon>Flavobacteriia</taxon>
        <taxon>Flavobacteriales</taxon>
        <taxon>Flavobacteriaceae</taxon>
        <taxon>Psychroserpens</taxon>
    </lineage>
</organism>